<dbReference type="OrthoDB" id="5297106at2"/>
<dbReference type="InterPro" id="IPR010985">
    <property type="entry name" value="Ribbon_hlx_hlx"/>
</dbReference>
<proteinExistence type="predicted"/>
<dbReference type="RefSeq" id="WP_122114512.1">
    <property type="nucleotide sequence ID" value="NZ_QOKZ01000020.1"/>
</dbReference>
<comment type="caution">
    <text evidence="1">The sequence shown here is derived from an EMBL/GenBank/DDBJ whole genome shotgun (WGS) entry which is preliminary data.</text>
</comment>
<dbReference type="AlphaFoldDB" id="A0A3M0LX77"/>
<sequence>MNTMTYKGYHARIEYDDDDAIFVGHIAGITDEIGFHAETVPDLKDAFHEAVDDYLETCTKIGKEPQKPYSGKVMFRISPEVHQKAALAAELSGKSLNQWAEEALAGAASRVHPAE</sequence>
<keyword evidence="2" id="KW-1185">Reference proteome</keyword>
<dbReference type="InterPro" id="IPR035069">
    <property type="entry name" value="TTHA1013/TTHA0281-like"/>
</dbReference>
<organism evidence="1 2">
    <name type="scientific">Paracoccus alkanivorans</name>
    <dbReference type="NCBI Taxonomy" id="2116655"/>
    <lineage>
        <taxon>Bacteria</taxon>
        <taxon>Pseudomonadati</taxon>
        <taxon>Pseudomonadota</taxon>
        <taxon>Alphaproteobacteria</taxon>
        <taxon>Rhodobacterales</taxon>
        <taxon>Paracoccaceae</taxon>
        <taxon>Paracoccus</taxon>
    </lineage>
</organism>
<dbReference type="SUPFAM" id="SSF47598">
    <property type="entry name" value="Ribbon-helix-helix"/>
    <property type="match status" value="1"/>
</dbReference>
<dbReference type="Proteomes" id="UP000273516">
    <property type="component" value="Unassembled WGS sequence"/>
</dbReference>
<accession>A0A3M0LX77</accession>
<evidence type="ECO:0000313" key="2">
    <source>
        <dbReference type="Proteomes" id="UP000273516"/>
    </source>
</evidence>
<reference evidence="1 2" key="1">
    <citation type="submission" date="2018-07" db="EMBL/GenBank/DDBJ databases">
        <authorList>
            <person name="Zhang Y."/>
            <person name="Wang L."/>
            <person name="Ma S."/>
        </authorList>
    </citation>
    <scope>NUCLEOTIDE SEQUENCE [LARGE SCALE GENOMIC DNA]</scope>
    <source>
        <strain evidence="1 2">4-2</strain>
    </source>
</reference>
<dbReference type="Pfam" id="PF05534">
    <property type="entry name" value="HicB"/>
    <property type="match status" value="1"/>
</dbReference>
<evidence type="ECO:0000313" key="1">
    <source>
        <dbReference type="EMBL" id="RMC30119.1"/>
    </source>
</evidence>
<dbReference type="InterPro" id="IPR008651">
    <property type="entry name" value="Uncharacterised_HicB"/>
</dbReference>
<dbReference type="GO" id="GO:0006355">
    <property type="term" value="P:regulation of DNA-templated transcription"/>
    <property type="evidence" value="ECO:0007669"/>
    <property type="project" value="InterPro"/>
</dbReference>
<dbReference type="EMBL" id="QOKZ01000020">
    <property type="protein sequence ID" value="RMC30119.1"/>
    <property type="molecule type" value="Genomic_DNA"/>
</dbReference>
<protein>
    <submittedName>
        <fullName evidence="1">Type II toxin-antitoxin system HicB family antitoxin</fullName>
    </submittedName>
</protein>
<name>A0A3M0LX77_9RHOB</name>
<dbReference type="SUPFAM" id="SSF143100">
    <property type="entry name" value="TTHA1013/TTHA0281-like"/>
    <property type="match status" value="1"/>
</dbReference>
<gene>
    <name evidence="1" type="ORF">C9E81_22035</name>
</gene>